<reference evidence="1" key="2">
    <citation type="journal article" date="2023" name="IMA Fungus">
        <title>Comparative genomic study of the Penicillium genus elucidates a diverse pangenome and 15 lateral gene transfer events.</title>
        <authorList>
            <person name="Petersen C."/>
            <person name="Sorensen T."/>
            <person name="Nielsen M.R."/>
            <person name="Sondergaard T.E."/>
            <person name="Sorensen J.L."/>
            <person name="Fitzpatrick D.A."/>
            <person name="Frisvad J.C."/>
            <person name="Nielsen K.L."/>
        </authorList>
    </citation>
    <scope>NUCLEOTIDE SEQUENCE</scope>
    <source>
        <strain evidence="1">IBT 30069</strain>
    </source>
</reference>
<sequence length="207" mass="23927">MKHRSQLQTNRDMCSSASIEEFRRFLSAEEAVQICNQFHTSQWQQGCQIMWSGVPRDVVQHWADRNGMQTLTTAMGPLMDNTQPQCRRPQRPNKQWSRYMKGACAMFAYHIAQDGGVVTVLSPPPPHIYNPYGGSNYQTVEEPVLKGKMGPKVARIDVVHPTVVGADEFRYQLWPHDQTRIWEERFGHPAVDLHWRHVTPRQYLTLA</sequence>
<comment type="caution">
    <text evidence="1">The sequence shown here is derived from an EMBL/GenBank/DDBJ whole genome shotgun (WGS) entry which is preliminary data.</text>
</comment>
<protein>
    <submittedName>
        <fullName evidence="1">Uncharacterized protein</fullName>
    </submittedName>
</protein>
<name>A0A9W9KCG9_9EURO</name>
<accession>A0A9W9KCG9</accession>
<reference evidence="1" key="1">
    <citation type="submission" date="2022-11" db="EMBL/GenBank/DDBJ databases">
        <authorList>
            <person name="Petersen C."/>
        </authorList>
    </citation>
    <scope>NUCLEOTIDE SEQUENCE</scope>
    <source>
        <strain evidence="1">IBT 30069</strain>
    </source>
</reference>
<proteinExistence type="predicted"/>
<keyword evidence="2" id="KW-1185">Reference proteome</keyword>
<evidence type="ECO:0000313" key="2">
    <source>
        <dbReference type="Proteomes" id="UP001149165"/>
    </source>
</evidence>
<evidence type="ECO:0000313" key="1">
    <source>
        <dbReference type="EMBL" id="KAJ5100918.1"/>
    </source>
</evidence>
<dbReference type="Proteomes" id="UP001149165">
    <property type="component" value="Unassembled WGS sequence"/>
</dbReference>
<organism evidence="1 2">
    <name type="scientific">Penicillium angulare</name>
    <dbReference type="NCBI Taxonomy" id="116970"/>
    <lineage>
        <taxon>Eukaryota</taxon>
        <taxon>Fungi</taxon>
        <taxon>Dikarya</taxon>
        <taxon>Ascomycota</taxon>
        <taxon>Pezizomycotina</taxon>
        <taxon>Eurotiomycetes</taxon>
        <taxon>Eurotiomycetidae</taxon>
        <taxon>Eurotiales</taxon>
        <taxon>Aspergillaceae</taxon>
        <taxon>Penicillium</taxon>
    </lineage>
</organism>
<gene>
    <name evidence="1" type="ORF">N7456_006970</name>
</gene>
<dbReference type="AlphaFoldDB" id="A0A9W9KCG9"/>
<dbReference type="OrthoDB" id="5232980at2759"/>
<dbReference type="EMBL" id="JAPQKH010000004">
    <property type="protein sequence ID" value="KAJ5100918.1"/>
    <property type="molecule type" value="Genomic_DNA"/>
</dbReference>